<evidence type="ECO:0008006" key="2">
    <source>
        <dbReference type="Google" id="ProtNLM"/>
    </source>
</evidence>
<evidence type="ECO:0000313" key="1">
    <source>
        <dbReference type="EMBL" id="QHU23147.1"/>
    </source>
</evidence>
<sequence length="308" mass="36611">MSIRVNNSFIHIYKSPRWVQDFLDYIVSLLKYVIIKHDLSINIIIGNNACKYKDTGHNFKNNNKQIQININYEHTLLADEAKIEAPKSKVVCNDTNYLVYFKNFENLVKSDILLDYSLPNLYNVRTCLHYEYMSKKHLYIAPNLYDHLHIEHKNRNINSLTTFLNVFGKRKAFLINIKKNNLKHSNINNCFKKTEIQKLYQNTKILINIHRRYEAHSFEELRCLPALQNGAIVVSEKSPLTNLLPYNKLIIWEDYDNIIDKVKEILNNYEKYYKQIFCEENINILKNIEYANKKSIEVKMLNKLNNLE</sequence>
<protein>
    <recommendedName>
        <fullName evidence="2">Glycosyl transferase family 1 domain-containing protein</fullName>
    </recommendedName>
</protein>
<organism evidence="1">
    <name type="scientific">viral metagenome</name>
    <dbReference type="NCBI Taxonomy" id="1070528"/>
    <lineage>
        <taxon>unclassified sequences</taxon>
        <taxon>metagenomes</taxon>
        <taxon>organismal metagenomes</taxon>
    </lineage>
</organism>
<dbReference type="EMBL" id="MN741024">
    <property type="protein sequence ID" value="QHU23147.1"/>
    <property type="molecule type" value="Genomic_DNA"/>
</dbReference>
<accession>A0A6C0L2R9</accession>
<name>A0A6C0L2R9_9ZZZZ</name>
<reference evidence="1" key="1">
    <citation type="journal article" date="2020" name="Nature">
        <title>Giant virus diversity and host interactions through global metagenomics.</title>
        <authorList>
            <person name="Schulz F."/>
            <person name="Roux S."/>
            <person name="Paez-Espino D."/>
            <person name="Jungbluth S."/>
            <person name="Walsh D.A."/>
            <person name="Denef V.J."/>
            <person name="McMahon K.D."/>
            <person name="Konstantinidis K.T."/>
            <person name="Eloe-Fadrosh E.A."/>
            <person name="Kyrpides N.C."/>
            <person name="Woyke T."/>
        </authorList>
    </citation>
    <scope>NUCLEOTIDE SEQUENCE</scope>
    <source>
        <strain evidence="1">GVMAG-S-ERX555907-63</strain>
    </source>
</reference>
<proteinExistence type="predicted"/>
<dbReference type="AlphaFoldDB" id="A0A6C0L2R9"/>